<proteinExistence type="predicted"/>
<dbReference type="EMBL" id="CAADJD010000008">
    <property type="protein sequence ID" value="VFS57272.1"/>
    <property type="molecule type" value="Genomic_DNA"/>
</dbReference>
<accession>A0A485A8U6</accession>
<evidence type="ECO:0000313" key="3">
    <source>
        <dbReference type="Proteomes" id="UP000401081"/>
    </source>
</evidence>
<gene>
    <name evidence="2" type="ORF">NCTC12993_00697</name>
</gene>
<keyword evidence="1" id="KW-1133">Transmembrane helix</keyword>
<name>A0A485A8U6_KLUCR</name>
<dbReference type="AlphaFoldDB" id="A0A485A8U6"/>
<keyword evidence="1" id="KW-0472">Membrane</keyword>
<keyword evidence="3" id="KW-1185">Reference proteome</keyword>
<dbReference type="NCBIfam" id="NF040486">
    <property type="entry name" value="SrfA_fam"/>
    <property type="match status" value="1"/>
</dbReference>
<evidence type="ECO:0000313" key="2">
    <source>
        <dbReference type="EMBL" id="VFS57272.1"/>
    </source>
</evidence>
<keyword evidence="1" id="KW-0812">Transmembrane</keyword>
<dbReference type="RefSeq" id="WP_061279653.1">
    <property type="nucleotide sequence ID" value="NZ_BCTM01000003.1"/>
</dbReference>
<evidence type="ECO:0008006" key="4">
    <source>
        <dbReference type="Google" id="ProtNLM"/>
    </source>
</evidence>
<evidence type="ECO:0000256" key="1">
    <source>
        <dbReference type="SAM" id="Phobius"/>
    </source>
</evidence>
<sequence>MAKTLLRSGSLDDFQAVGGGGQTVFHSALQVRETLRLRKQYALADCLAVPQLNDEGDRVDWYSPVAGEVIGWKAADETQRTRALHYLEGLQDSARTLSKKCLQSEKTAQQLFGALLEKSLQFPGENHLFLVEGKPVISFWGFVNLNEGAREDVLDCLRYVEPELPEEPLNVEIPQVEETDVPAVTFSEADAPLLSPQEPLLHAYALPDETDEAANDEPAAVKETVVAEAVTVKTRRSRWVWAAPLAAAVAAVAIAVPLMIPSTQAESEPVLQTAAAPAAEPVVVKAPEMPVLVTALPLHQASVKPEPVVKPEEKPPVIAAIPKDALVMDADQMRVGTTRFLNGNWRVQMDINDAHSGKAPNLRYQIQNNKGTARVVRDGNIVCKAAIFSGLHQNGELMIKSRGNAQCSDGARYPLPEISCKPGNSNVAICTARFDAKTVVPLTFKKTGA</sequence>
<organism evidence="2 3">
    <name type="scientific">Kluyvera cryocrescens</name>
    <name type="common">Kluyvera citrophila</name>
    <dbReference type="NCBI Taxonomy" id="580"/>
    <lineage>
        <taxon>Bacteria</taxon>
        <taxon>Pseudomonadati</taxon>
        <taxon>Pseudomonadota</taxon>
        <taxon>Gammaproteobacteria</taxon>
        <taxon>Enterobacterales</taxon>
        <taxon>Enterobacteriaceae</taxon>
        <taxon>Kluyvera</taxon>
    </lineage>
</organism>
<reference evidence="2 3" key="1">
    <citation type="submission" date="2019-03" db="EMBL/GenBank/DDBJ databases">
        <authorList>
            <consortium name="Pathogen Informatics"/>
        </authorList>
    </citation>
    <scope>NUCLEOTIDE SEQUENCE [LARGE SCALE GENOMIC DNA]</scope>
    <source>
        <strain evidence="2 3">NCTC12993</strain>
    </source>
</reference>
<protein>
    <recommendedName>
        <fullName evidence="4">SsrAB-activated protein</fullName>
    </recommendedName>
</protein>
<feature type="transmembrane region" description="Helical" evidence="1">
    <location>
        <begin position="239"/>
        <end position="260"/>
    </location>
</feature>
<dbReference type="InterPro" id="IPR047774">
    <property type="entry name" value="SrfA-like"/>
</dbReference>
<dbReference type="Proteomes" id="UP000401081">
    <property type="component" value="Unassembled WGS sequence"/>
</dbReference>